<name>S7W996_SPRLO</name>
<protein>
    <submittedName>
        <fullName evidence="1">Uncharacterized protein</fullName>
    </submittedName>
</protein>
<dbReference type="InParanoid" id="S7W996"/>
<evidence type="ECO:0000313" key="1">
    <source>
        <dbReference type="EMBL" id="EPR78297.1"/>
    </source>
</evidence>
<dbReference type="HOGENOM" id="CLU_1397155_0_0_1"/>
<reference evidence="2" key="1">
    <citation type="journal article" date="2013" name="PLoS Genet.">
        <title>The genome of Spraguea lophii and the basis of host-microsporidian interactions.</title>
        <authorList>
            <person name="Campbell S.E."/>
            <person name="Williams T.A."/>
            <person name="Yousuf A."/>
            <person name="Soanes D.M."/>
            <person name="Paszkiewicz K.H."/>
            <person name="Williams B.A.P."/>
        </authorList>
    </citation>
    <scope>NUCLEOTIDE SEQUENCE [LARGE SCALE GENOMIC DNA]</scope>
    <source>
        <strain evidence="2">42_110</strain>
    </source>
</reference>
<dbReference type="AlphaFoldDB" id="S7W996"/>
<keyword evidence="2" id="KW-1185">Reference proteome</keyword>
<accession>S7W996</accession>
<gene>
    <name evidence="1" type="ORF">SLOPH_477</name>
</gene>
<proteinExistence type="predicted"/>
<dbReference type="VEuPathDB" id="MicrosporidiaDB:SLOPH_477"/>
<comment type="caution">
    <text evidence="1">The sequence shown here is derived from an EMBL/GenBank/DDBJ whole genome shotgun (WGS) entry which is preliminary data.</text>
</comment>
<sequence>MFFNLSVVLAMYYKIGSKFDPGLVVVLRKAPDVIRLTNVEKEHLPEKNILFTKTYVNENEFYLENSGKYLGSLEGQTRITLTNDKRKELLWTVDSKPAGDRLVQNNLCLQKTDFTPGDETSGFMLNLMKCKERDMDQYFTLEPRTPETSLSYKNLLMDKLFDDYGYGGLGNRTPFGGNNGLGGYSFKRSYSSRSY</sequence>
<dbReference type="EMBL" id="ATCN01000892">
    <property type="protein sequence ID" value="EPR78297.1"/>
    <property type="molecule type" value="Genomic_DNA"/>
</dbReference>
<evidence type="ECO:0000313" key="2">
    <source>
        <dbReference type="Proteomes" id="UP000014978"/>
    </source>
</evidence>
<organism evidence="1 2">
    <name type="scientific">Spraguea lophii (strain 42_110)</name>
    <name type="common">Microsporidian parasite</name>
    <dbReference type="NCBI Taxonomy" id="1358809"/>
    <lineage>
        <taxon>Eukaryota</taxon>
        <taxon>Fungi</taxon>
        <taxon>Fungi incertae sedis</taxon>
        <taxon>Microsporidia</taxon>
        <taxon>Spragueidae</taxon>
        <taxon>Spraguea</taxon>
    </lineage>
</organism>
<dbReference type="Proteomes" id="UP000014978">
    <property type="component" value="Unassembled WGS sequence"/>
</dbReference>